<feature type="non-terminal residue" evidence="2">
    <location>
        <position position="1"/>
    </location>
</feature>
<dbReference type="Gene3D" id="3.80.10.10">
    <property type="entry name" value="Ribonuclease Inhibitor"/>
    <property type="match status" value="1"/>
</dbReference>
<evidence type="ECO:0000313" key="3">
    <source>
        <dbReference type="Proteomes" id="UP000008493"/>
    </source>
</evidence>
<dbReference type="Pfam" id="PF00646">
    <property type="entry name" value="F-box"/>
    <property type="match status" value="1"/>
</dbReference>
<protein>
    <recommendedName>
        <fullName evidence="1">F-box domain-containing protein</fullName>
    </recommendedName>
</protein>
<dbReference type="AlphaFoldDB" id="K5WJH9"/>
<feature type="domain" description="F-box" evidence="1">
    <location>
        <begin position="65"/>
        <end position="95"/>
    </location>
</feature>
<sequence length="560" mass="64200">MHRQKHSRRSIMNLFSASSVPLRRGSVQGASGKYGLVDLDADPLDLEELHISPAKCPTISGIAGDIPEDIVREIASLLSIADILNFSLTSSCLRLILMPFLYETVVLKSSRKCRIALEMLGRRKDLCKFVKKLAVRPNYYLSWPRPDEFLQEQWVVRQLETIAEDLENMHTFDWDGLELPEDRLWETLRLKCPKLTSVFTNVGTRPLDGNSRLFDFRDLTSFSLIVRHGLGGSELFPPLEELPPRFWEMIIKHCPNLEELAICSFSSSSRVFDFEPALDGNWPKLHTLTLGSFGYQNDFLLGPVDPHALGDFLTSHTSIKYIRFLWNFKRWMSPEVIQMHLGETALPALDTYIGVYQQLAELPHPESVETLDLTCEPMYQSRLHAVCPVLARLTSLTSLDIWTHVAHPSKDNTMVYRTLIESVPKLTDFHFMCTTGFPAKQLKQLIKQLWLLPDLKRFSLTKGHTYRDESMVETALLILRFYPKLRQINVRWAKERCPNHLKQEGSYDVTADGDGNPISLLVLERGIPMVGKPFTRRYKVDVNAFEGWKGKVKKVNSVNW</sequence>
<dbReference type="HOGENOM" id="CLU_024649_1_0_1"/>
<dbReference type="EMBL" id="JH971413">
    <property type="protein sequence ID" value="EKM75461.1"/>
    <property type="molecule type" value="Genomic_DNA"/>
</dbReference>
<dbReference type="KEGG" id="abp:AGABI1DRAFT64549"/>
<evidence type="ECO:0000259" key="1">
    <source>
        <dbReference type="Pfam" id="PF00646"/>
    </source>
</evidence>
<dbReference type="eggNOG" id="ENOG502SI90">
    <property type="taxonomic scope" value="Eukaryota"/>
</dbReference>
<dbReference type="Proteomes" id="UP000008493">
    <property type="component" value="Unassembled WGS sequence"/>
</dbReference>
<dbReference type="OMA" id="FHFMCTT"/>
<name>K5WJH9_AGABU</name>
<dbReference type="GeneID" id="18830498"/>
<dbReference type="OrthoDB" id="3162794at2759"/>
<reference evidence="3" key="1">
    <citation type="journal article" date="2012" name="Proc. Natl. Acad. Sci. U.S.A.">
        <title>Genome sequence of the button mushroom Agaricus bisporus reveals mechanisms governing adaptation to a humic-rich ecological niche.</title>
        <authorList>
            <person name="Morin E."/>
            <person name="Kohler A."/>
            <person name="Baker A.R."/>
            <person name="Foulongne-Oriol M."/>
            <person name="Lombard V."/>
            <person name="Nagy L.G."/>
            <person name="Ohm R.A."/>
            <person name="Patyshakuliyeva A."/>
            <person name="Brun A."/>
            <person name="Aerts A.L."/>
            <person name="Bailey A.M."/>
            <person name="Billette C."/>
            <person name="Coutinho P.M."/>
            <person name="Deakin G."/>
            <person name="Doddapaneni H."/>
            <person name="Floudas D."/>
            <person name="Grimwood J."/>
            <person name="Hilden K."/>
            <person name="Kuees U."/>
            <person name="LaButti K.M."/>
            <person name="Lapidus A."/>
            <person name="Lindquist E.A."/>
            <person name="Lucas S.M."/>
            <person name="Murat C."/>
            <person name="Riley R.W."/>
            <person name="Salamov A.A."/>
            <person name="Schmutz J."/>
            <person name="Subramanian V."/>
            <person name="Woesten H.A.B."/>
            <person name="Xu J."/>
            <person name="Eastwood D.C."/>
            <person name="Foster G.D."/>
            <person name="Sonnenberg A.S."/>
            <person name="Cullen D."/>
            <person name="de Vries R.P."/>
            <person name="Lundell T."/>
            <person name="Hibbett D.S."/>
            <person name="Henrissat B."/>
            <person name="Burton K.S."/>
            <person name="Kerrigan R.W."/>
            <person name="Challen M.P."/>
            <person name="Grigoriev I.V."/>
            <person name="Martin F."/>
        </authorList>
    </citation>
    <scope>NUCLEOTIDE SEQUENCE [LARGE SCALE GENOMIC DNA]</scope>
    <source>
        <strain evidence="3">JB137-S8 / ATCC MYA-4627 / FGSC 10392</strain>
    </source>
</reference>
<gene>
    <name evidence="2" type="ORF">AGABI1DRAFT_64549</name>
</gene>
<evidence type="ECO:0000313" key="2">
    <source>
        <dbReference type="EMBL" id="EKM75461.1"/>
    </source>
</evidence>
<organism evidence="2 3">
    <name type="scientific">Agaricus bisporus var. burnettii (strain JB137-S8 / ATCC MYA-4627 / FGSC 10392)</name>
    <name type="common">White button mushroom</name>
    <dbReference type="NCBI Taxonomy" id="597362"/>
    <lineage>
        <taxon>Eukaryota</taxon>
        <taxon>Fungi</taxon>
        <taxon>Dikarya</taxon>
        <taxon>Basidiomycota</taxon>
        <taxon>Agaricomycotina</taxon>
        <taxon>Agaricomycetes</taxon>
        <taxon>Agaricomycetidae</taxon>
        <taxon>Agaricales</taxon>
        <taxon>Agaricineae</taxon>
        <taxon>Agaricaceae</taxon>
        <taxon>Agaricus</taxon>
    </lineage>
</organism>
<accession>K5WJH9</accession>
<dbReference type="SUPFAM" id="SSF52047">
    <property type="entry name" value="RNI-like"/>
    <property type="match status" value="1"/>
</dbReference>
<dbReference type="RefSeq" id="XP_007333892.1">
    <property type="nucleotide sequence ID" value="XM_007333830.1"/>
</dbReference>
<dbReference type="InParanoid" id="K5WJH9"/>
<keyword evidence="3" id="KW-1185">Reference proteome</keyword>
<proteinExistence type="predicted"/>
<dbReference type="InterPro" id="IPR001810">
    <property type="entry name" value="F-box_dom"/>
</dbReference>
<dbReference type="InterPro" id="IPR032675">
    <property type="entry name" value="LRR_dom_sf"/>
</dbReference>